<proteinExistence type="predicted"/>
<keyword evidence="3" id="KW-1185">Reference proteome</keyword>
<evidence type="ECO:0000313" key="2">
    <source>
        <dbReference type="EMBL" id="PXX80709.1"/>
    </source>
</evidence>
<feature type="chain" id="PRO_5016282870" description="DUF4142 domain-containing protein" evidence="1">
    <location>
        <begin position="24"/>
        <end position="187"/>
    </location>
</feature>
<reference evidence="2 3" key="1">
    <citation type="submission" date="2018-05" db="EMBL/GenBank/DDBJ databases">
        <title>Genomic Encyclopedia of Type Strains, Phase IV (KMG-IV): sequencing the most valuable type-strain genomes for metagenomic binning, comparative biology and taxonomic classification.</title>
        <authorList>
            <person name="Goeker M."/>
        </authorList>
    </citation>
    <scope>NUCLEOTIDE SEQUENCE [LARGE SCALE GENOMIC DNA]</scope>
    <source>
        <strain evidence="2 3">DSM 29661</strain>
    </source>
</reference>
<evidence type="ECO:0008006" key="4">
    <source>
        <dbReference type="Google" id="ProtNLM"/>
    </source>
</evidence>
<dbReference type="RefSeq" id="WP_110389751.1">
    <property type="nucleotide sequence ID" value="NZ_DAIPEO010000129.1"/>
</dbReference>
<feature type="signal peptide" evidence="1">
    <location>
        <begin position="1"/>
        <end position="23"/>
    </location>
</feature>
<accession>A0A318KSI2</accession>
<name>A0A318KSI2_9NEIS</name>
<sequence>MTVLSRLCRLSVAAAAVWLAACAELPAQPTSAPAATQGSATPAATPRPLNREAEVLVTLAALHEDSLNQSMTLLPLVRERAQRKPLERSIQLHANELRTLRGWISRLPDRPQADYLPRLPEPGALTRAQAERQYVQAMLAHHDAVEQLARRAEGVRLRPALKTLLETVRARSQAERPALQARLDALP</sequence>
<dbReference type="OrthoDB" id="9842370at2"/>
<evidence type="ECO:0000313" key="3">
    <source>
        <dbReference type="Proteomes" id="UP000247555"/>
    </source>
</evidence>
<gene>
    <name evidence="2" type="ORF">DFR34_10350</name>
</gene>
<dbReference type="PROSITE" id="PS51257">
    <property type="entry name" value="PROKAR_LIPOPROTEIN"/>
    <property type="match status" value="1"/>
</dbReference>
<dbReference type="AlphaFoldDB" id="A0A318KSI2"/>
<dbReference type="Proteomes" id="UP000247555">
    <property type="component" value="Unassembled WGS sequence"/>
</dbReference>
<evidence type="ECO:0000256" key="1">
    <source>
        <dbReference type="SAM" id="SignalP"/>
    </source>
</evidence>
<organism evidence="2 3">
    <name type="scientific">Rivihabitans pingtungensis</name>
    <dbReference type="NCBI Taxonomy" id="1054498"/>
    <lineage>
        <taxon>Bacteria</taxon>
        <taxon>Pseudomonadati</taxon>
        <taxon>Pseudomonadota</taxon>
        <taxon>Betaproteobacteria</taxon>
        <taxon>Neisseriales</taxon>
        <taxon>Aquaspirillaceae</taxon>
        <taxon>Rivihabitans</taxon>
    </lineage>
</organism>
<dbReference type="EMBL" id="QJKI01000003">
    <property type="protein sequence ID" value="PXX80709.1"/>
    <property type="molecule type" value="Genomic_DNA"/>
</dbReference>
<comment type="caution">
    <text evidence="2">The sequence shown here is derived from an EMBL/GenBank/DDBJ whole genome shotgun (WGS) entry which is preliminary data.</text>
</comment>
<protein>
    <recommendedName>
        <fullName evidence="4">DUF4142 domain-containing protein</fullName>
    </recommendedName>
</protein>
<keyword evidence="1" id="KW-0732">Signal</keyword>